<dbReference type="PANTHER" id="PTHR24413">
    <property type="entry name" value="SPECKLE-TYPE POZ PROTEIN"/>
    <property type="match status" value="1"/>
</dbReference>
<dbReference type="InterPro" id="IPR011333">
    <property type="entry name" value="SKP1/BTB/POZ_sf"/>
</dbReference>
<reference evidence="2 3" key="1">
    <citation type="journal article" date="2019" name="Sci. Rep.">
        <title>Orb-weaving spider Araneus ventricosus genome elucidates the spidroin gene catalogue.</title>
        <authorList>
            <person name="Kono N."/>
            <person name="Nakamura H."/>
            <person name="Ohtoshi R."/>
            <person name="Moran D.A.P."/>
            <person name="Shinohara A."/>
            <person name="Yoshida Y."/>
            <person name="Fujiwara M."/>
            <person name="Mori M."/>
            <person name="Tomita M."/>
            <person name="Arakawa K."/>
        </authorList>
    </citation>
    <scope>NUCLEOTIDE SEQUENCE [LARGE SCALE GENOMIC DNA]</scope>
</reference>
<evidence type="ECO:0000259" key="1">
    <source>
        <dbReference type="PROSITE" id="PS50097"/>
    </source>
</evidence>
<keyword evidence="3" id="KW-1185">Reference proteome</keyword>
<protein>
    <recommendedName>
        <fullName evidence="1">BTB domain-containing protein</fullName>
    </recommendedName>
</protein>
<dbReference type="OrthoDB" id="409642at2759"/>
<dbReference type="Pfam" id="PF00917">
    <property type="entry name" value="MATH"/>
    <property type="match status" value="1"/>
</dbReference>
<accession>A0A4Y2JP02</accession>
<dbReference type="Gene3D" id="2.60.210.10">
    <property type="entry name" value="Apoptosis, Tumor Necrosis Factor Receptor Associated Protein 2, Chain A"/>
    <property type="match status" value="1"/>
</dbReference>
<evidence type="ECO:0000313" key="3">
    <source>
        <dbReference type="Proteomes" id="UP000499080"/>
    </source>
</evidence>
<dbReference type="Pfam" id="PF00651">
    <property type="entry name" value="BTB"/>
    <property type="match status" value="1"/>
</dbReference>
<dbReference type="Gene3D" id="3.30.710.10">
    <property type="entry name" value="Potassium Channel Kv1.1, Chain A"/>
    <property type="match status" value="1"/>
</dbReference>
<dbReference type="Proteomes" id="UP000499080">
    <property type="component" value="Unassembled WGS sequence"/>
</dbReference>
<dbReference type="SUPFAM" id="SSF49599">
    <property type="entry name" value="TRAF domain-like"/>
    <property type="match status" value="1"/>
</dbReference>
<proteinExistence type="predicted"/>
<dbReference type="SUPFAM" id="SSF54695">
    <property type="entry name" value="POZ domain"/>
    <property type="match status" value="1"/>
</dbReference>
<evidence type="ECO:0000313" key="2">
    <source>
        <dbReference type="EMBL" id="GBM91664.1"/>
    </source>
</evidence>
<organism evidence="2 3">
    <name type="scientific">Araneus ventricosus</name>
    <name type="common">Orbweaver spider</name>
    <name type="synonym">Epeira ventricosa</name>
    <dbReference type="NCBI Taxonomy" id="182803"/>
    <lineage>
        <taxon>Eukaryota</taxon>
        <taxon>Metazoa</taxon>
        <taxon>Ecdysozoa</taxon>
        <taxon>Arthropoda</taxon>
        <taxon>Chelicerata</taxon>
        <taxon>Arachnida</taxon>
        <taxon>Araneae</taxon>
        <taxon>Araneomorphae</taxon>
        <taxon>Entelegynae</taxon>
        <taxon>Araneoidea</taxon>
        <taxon>Araneidae</taxon>
        <taxon>Araneus</taxon>
    </lineage>
</organism>
<sequence>MGYEDESFIAYFLKREKDCNGPDTLEVNFQLAFLDTDGSILTERTPFRYKFSKNTGWGSTKFVGRERVFVSEKDAFMPEDTLNVQCCIYTIGEKPAKTNRIFATTVIKVKRRSFVWRIDKFSTLKSCIRHIFKDYLFVFDLVLNEGFDKLYMHMTSFDDSIKYISRKTSIIDSEGGKKNCEIKKYFEADLKKRVLPSTLLLPKMLMENKSLYLPNDVLSFDFELVISTFEHFNCEKKSAKLKNEVAGKEKSHKTAVLIKYYKSLYNDSFFSDMELRTSTKTFPIHKAILSYKSPVFRNMFSHDMKEKNRRYVDITDFEDDTYTECSSTYTRIPGGSAV</sequence>
<dbReference type="PROSITE" id="PS50097">
    <property type="entry name" value="BTB"/>
    <property type="match status" value="1"/>
</dbReference>
<name>A0A4Y2JP02_ARAVE</name>
<dbReference type="EMBL" id="BGPR01003723">
    <property type="protein sequence ID" value="GBM91664.1"/>
    <property type="molecule type" value="Genomic_DNA"/>
</dbReference>
<dbReference type="InterPro" id="IPR000210">
    <property type="entry name" value="BTB/POZ_dom"/>
</dbReference>
<dbReference type="CDD" id="cd00121">
    <property type="entry name" value="MATH"/>
    <property type="match status" value="1"/>
</dbReference>
<feature type="domain" description="BTB" evidence="1">
    <location>
        <begin position="271"/>
        <end position="322"/>
    </location>
</feature>
<comment type="caution">
    <text evidence="2">The sequence shown here is derived from an EMBL/GenBank/DDBJ whole genome shotgun (WGS) entry which is preliminary data.</text>
</comment>
<dbReference type="InterPro" id="IPR008974">
    <property type="entry name" value="TRAF-like"/>
</dbReference>
<dbReference type="AlphaFoldDB" id="A0A4Y2JP02"/>
<gene>
    <name evidence="2" type="ORF">AVEN_180043_1</name>
</gene>
<dbReference type="GO" id="GO:0030163">
    <property type="term" value="P:protein catabolic process"/>
    <property type="evidence" value="ECO:0007669"/>
    <property type="project" value="UniProtKB-ARBA"/>
</dbReference>
<dbReference type="InterPro" id="IPR002083">
    <property type="entry name" value="MATH/TRAF_dom"/>
</dbReference>